<organism evidence="1 2">
    <name type="scientific">Tardibacter chloracetimidivorans</name>
    <dbReference type="NCBI Taxonomy" id="1921510"/>
    <lineage>
        <taxon>Bacteria</taxon>
        <taxon>Pseudomonadati</taxon>
        <taxon>Pseudomonadota</taxon>
        <taxon>Alphaproteobacteria</taxon>
        <taxon>Sphingomonadales</taxon>
        <taxon>Sphingomonadaceae</taxon>
        <taxon>Tardibacter</taxon>
    </lineage>
</organism>
<evidence type="ECO:0000313" key="2">
    <source>
        <dbReference type="Proteomes" id="UP000182063"/>
    </source>
</evidence>
<sequence>MDLSEQEQAIVEGGLQAEALLGNPTFVSVIQGIGFQCFEAFMASNPHDTPGRENAYNLYQGLKAIEAELRHRINQKDQIAARLDAEDEDLD</sequence>
<dbReference type="EMBL" id="CP018221">
    <property type="protein sequence ID" value="API58457.1"/>
    <property type="molecule type" value="Genomic_DNA"/>
</dbReference>
<proteinExistence type="predicted"/>
<name>A0A1L3ZS50_9SPHN</name>
<accession>A0A1L3ZS50</accession>
<dbReference type="AlphaFoldDB" id="A0A1L3ZS50"/>
<gene>
    <name evidence="1" type="ORF">BSL82_03370</name>
</gene>
<dbReference type="STRING" id="1921510.BSL82_03370"/>
<keyword evidence="2" id="KW-1185">Reference proteome</keyword>
<reference evidence="2" key="1">
    <citation type="submission" date="2016-11" db="EMBL/GenBank/DDBJ databases">
        <title>Complete Genome Sequence of alachlor-degrading Sphingomonas sp. strain JJ-A5.</title>
        <authorList>
            <person name="Lee H."/>
            <person name="Ka J.-O."/>
        </authorList>
    </citation>
    <scope>NUCLEOTIDE SEQUENCE [LARGE SCALE GENOMIC DNA]</scope>
    <source>
        <strain evidence="2">JJ-A5</strain>
    </source>
</reference>
<evidence type="ECO:0000313" key="1">
    <source>
        <dbReference type="EMBL" id="API58457.1"/>
    </source>
</evidence>
<protein>
    <submittedName>
        <fullName evidence="1">Uncharacterized protein</fullName>
    </submittedName>
</protein>
<dbReference type="Proteomes" id="UP000182063">
    <property type="component" value="Chromosome"/>
</dbReference>
<dbReference type="KEGG" id="sphj:BSL82_03370"/>
<dbReference type="RefSeq" id="WP_072596030.1">
    <property type="nucleotide sequence ID" value="NZ_CP018221.1"/>
</dbReference>